<comment type="caution">
    <text evidence="2">The sequence shown here is derived from an EMBL/GenBank/DDBJ whole genome shotgun (WGS) entry which is preliminary data.</text>
</comment>
<organism evidence="2 3">
    <name type="scientific">Stieleria varia</name>
    <dbReference type="NCBI Taxonomy" id="2528005"/>
    <lineage>
        <taxon>Bacteria</taxon>
        <taxon>Pseudomonadati</taxon>
        <taxon>Planctomycetota</taxon>
        <taxon>Planctomycetia</taxon>
        <taxon>Pirellulales</taxon>
        <taxon>Pirellulaceae</taxon>
        <taxon>Stieleria</taxon>
    </lineage>
</organism>
<feature type="signal peptide" evidence="1">
    <location>
        <begin position="1"/>
        <end position="27"/>
    </location>
</feature>
<feature type="chain" id="PRO_5022680616" evidence="1">
    <location>
        <begin position="28"/>
        <end position="209"/>
    </location>
</feature>
<keyword evidence="3" id="KW-1185">Reference proteome</keyword>
<keyword evidence="1" id="KW-0732">Signal</keyword>
<evidence type="ECO:0000313" key="2">
    <source>
        <dbReference type="EMBL" id="TWU01014.1"/>
    </source>
</evidence>
<dbReference type="EMBL" id="SJPN01000005">
    <property type="protein sequence ID" value="TWU01014.1"/>
    <property type="molecule type" value="Genomic_DNA"/>
</dbReference>
<protein>
    <submittedName>
        <fullName evidence="2">Uncharacterized protein</fullName>
    </submittedName>
</protein>
<name>A0A5C6AS69_9BACT</name>
<dbReference type="Proteomes" id="UP000320176">
    <property type="component" value="Unassembled WGS sequence"/>
</dbReference>
<dbReference type="AlphaFoldDB" id="A0A5C6AS69"/>
<sequence precursor="true">MAVVTPMNHILLSLAMTCIALSGVAFGQRSASPVPAVDAEIDFSDADSITSSKRFRTFKAEWKKIYGVSVGMTVAELKNLIARQNAKTDELALAEIDQLFDRSNHSFREHSPTQRQELSDGKGSVTYWVNGDPQFWMDVAIEEGRVKSIFIAFGNGTVSATPVRLDGTGTYQSDFFKQLAQCVQDLDGKKDIESADSESAKETRAANSD</sequence>
<gene>
    <name evidence="2" type="ORF">Pla52n_43850</name>
</gene>
<evidence type="ECO:0000313" key="3">
    <source>
        <dbReference type="Proteomes" id="UP000320176"/>
    </source>
</evidence>
<proteinExistence type="predicted"/>
<evidence type="ECO:0000256" key="1">
    <source>
        <dbReference type="SAM" id="SignalP"/>
    </source>
</evidence>
<accession>A0A5C6AS69</accession>
<reference evidence="2 3" key="1">
    <citation type="submission" date="2019-02" db="EMBL/GenBank/DDBJ databases">
        <title>Deep-cultivation of Planctomycetes and their phenomic and genomic characterization uncovers novel biology.</title>
        <authorList>
            <person name="Wiegand S."/>
            <person name="Jogler M."/>
            <person name="Boedeker C."/>
            <person name="Pinto D."/>
            <person name="Vollmers J."/>
            <person name="Rivas-Marin E."/>
            <person name="Kohn T."/>
            <person name="Peeters S.H."/>
            <person name="Heuer A."/>
            <person name="Rast P."/>
            <person name="Oberbeckmann S."/>
            <person name="Bunk B."/>
            <person name="Jeske O."/>
            <person name="Meyerdierks A."/>
            <person name="Storesund J.E."/>
            <person name="Kallscheuer N."/>
            <person name="Luecker S."/>
            <person name="Lage O.M."/>
            <person name="Pohl T."/>
            <person name="Merkel B.J."/>
            <person name="Hornburger P."/>
            <person name="Mueller R.-W."/>
            <person name="Bruemmer F."/>
            <person name="Labrenz M."/>
            <person name="Spormann A.M."/>
            <person name="Op Den Camp H."/>
            <person name="Overmann J."/>
            <person name="Amann R."/>
            <person name="Jetten M.S.M."/>
            <person name="Mascher T."/>
            <person name="Medema M.H."/>
            <person name="Devos D.P."/>
            <person name="Kaster A.-K."/>
            <person name="Ovreas L."/>
            <person name="Rohde M."/>
            <person name="Galperin M.Y."/>
            <person name="Jogler C."/>
        </authorList>
    </citation>
    <scope>NUCLEOTIDE SEQUENCE [LARGE SCALE GENOMIC DNA]</scope>
    <source>
        <strain evidence="2 3">Pla52n</strain>
    </source>
</reference>